<dbReference type="GO" id="GO:0031519">
    <property type="term" value="C:PcG protein complex"/>
    <property type="evidence" value="ECO:0007669"/>
    <property type="project" value="TreeGrafter"/>
</dbReference>
<dbReference type="Pfam" id="PF00096">
    <property type="entry name" value="zf-C2H2"/>
    <property type="match status" value="1"/>
</dbReference>
<sequence length="330" mass="37959">MADFLMKDSSTNCPIEQDNSQDASSESQNIDPKVDQENMDARMESARNYAESVTVWSPPNTPPNKFAFPRFPSLSPHYLHQLSDVDAKEAKVTPPRGRPKAEMINYLIVEGAQSRSPIRCDICGRVFPREKSLQAHKRTHSGDRPYTCDFPNCDKAFVQSGQLKTHQRLHTGEKPFICAVEGCESRFTHANRHCPTHPKAGLVRKDSEVIPLKRTLLSEIQNKEPNEHTKDVLMWLNKYERERQNKSPGALKSKKESRRELDRDRERNQLGISERRRARVEAKKRIVEQKERWIGALALVELAELTANTMPVNKSLNFHFPRQDMNHVEL</sequence>
<dbReference type="SUPFAM" id="SSF57667">
    <property type="entry name" value="beta-beta-alpha zinc fingers"/>
    <property type="match status" value="1"/>
</dbReference>
<dbReference type="Gene3D" id="3.30.160.60">
    <property type="entry name" value="Classic Zinc Finger"/>
    <property type="match status" value="3"/>
</dbReference>
<dbReference type="GO" id="GO:0000978">
    <property type="term" value="F:RNA polymerase II cis-regulatory region sequence-specific DNA binding"/>
    <property type="evidence" value="ECO:0007669"/>
    <property type="project" value="TreeGrafter"/>
</dbReference>
<dbReference type="PROSITE" id="PS50157">
    <property type="entry name" value="ZINC_FINGER_C2H2_2"/>
    <property type="match status" value="2"/>
</dbReference>
<evidence type="ECO:0000256" key="5">
    <source>
        <dbReference type="SAM" id="MobiDB-lite"/>
    </source>
</evidence>
<dbReference type="InterPro" id="IPR036236">
    <property type="entry name" value="Znf_C2H2_sf"/>
</dbReference>
<keyword evidence="7" id="KW-1185">Reference proteome</keyword>
<dbReference type="GO" id="GO:0008270">
    <property type="term" value="F:zinc ion binding"/>
    <property type="evidence" value="ECO:0007669"/>
    <property type="project" value="UniProtKB-KW"/>
</dbReference>
<dbReference type="PANTHER" id="PTHR14003:SF26">
    <property type="entry name" value="ZINC FINGER PROTEIN 367"/>
    <property type="match status" value="1"/>
</dbReference>
<feature type="compositionally biased region" description="Polar residues" evidence="5">
    <location>
        <begin position="8"/>
        <end position="30"/>
    </location>
</feature>
<evidence type="ECO:0000256" key="3">
    <source>
        <dbReference type="ARBA" id="ARBA00022771"/>
    </source>
</evidence>
<feature type="region of interest" description="Disordered" evidence="5">
    <location>
        <begin position="243"/>
        <end position="268"/>
    </location>
</feature>
<feature type="compositionally biased region" description="Basic and acidic residues" evidence="5">
    <location>
        <begin position="253"/>
        <end position="268"/>
    </location>
</feature>
<dbReference type="PANTHER" id="PTHR14003">
    <property type="entry name" value="TRANSCRIPTIONAL REPRESSOR PROTEIN YY"/>
    <property type="match status" value="1"/>
</dbReference>
<evidence type="ECO:0000256" key="4">
    <source>
        <dbReference type="ARBA" id="ARBA00022833"/>
    </source>
</evidence>
<feature type="region of interest" description="Disordered" evidence="5">
    <location>
        <begin position="1"/>
        <end position="59"/>
    </location>
</feature>
<evidence type="ECO:0000313" key="7">
    <source>
        <dbReference type="Proteomes" id="UP001152795"/>
    </source>
</evidence>
<dbReference type="FunFam" id="3.30.160.60:FF:000474">
    <property type="entry name" value="zinc finger protein 367"/>
    <property type="match status" value="1"/>
</dbReference>
<name>A0A6S7HNE9_PARCT</name>
<keyword evidence="2" id="KW-0677">Repeat</keyword>
<evidence type="ECO:0000256" key="1">
    <source>
        <dbReference type="ARBA" id="ARBA00022723"/>
    </source>
</evidence>
<evidence type="ECO:0000256" key="2">
    <source>
        <dbReference type="ARBA" id="ARBA00022737"/>
    </source>
</evidence>
<keyword evidence="3" id="KW-0863">Zinc-finger</keyword>
<accession>A0A6S7HNE9</accession>
<dbReference type="EMBL" id="CACRXK020005817">
    <property type="protein sequence ID" value="CAB4007515.1"/>
    <property type="molecule type" value="Genomic_DNA"/>
</dbReference>
<protein>
    <submittedName>
        <fullName evidence="6">Zinc finger 367-like</fullName>
    </submittedName>
</protein>
<organism evidence="6 7">
    <name type="scientific">Paramuricea clavata</name>
    <name type="common">Red gorgonian</name>
    <name type="synonym">Violescent sea-whip</name>
    <dbReference type="NCBI Taxonomy" id="317549"/>
    <lineage>
        <taxon>Eukaryota</taxon>
        <taxon>Metazoa</taxon>
        <taxon>Cnidaria</taxon>
        <taxon>Anthozoa</taxon>
        <taxon>Octocorallia</taxon>
        <taxon>Malacalcyonacea</taxon>
        <taxon>Plexauridae</taxon>
        <taxon>Paramuricea</taxon>
    </lineage>
</organism>
<dbReference type="OrthoDB" id="3437960at2759"/>
<keyword evidence="1" id="KW-0479">Metal-binding</keyword>
<feature type="compositionally biased region" description="Basic and acidic residues" evidence="5">
    <location>
        <begin position="32"/>
        <end position="45"/>
    </location>
</feature>
<reference evidence="6" key="1">
    <citation type="submission" date="2020-04" db="EMBL/GenBank/DDBJ databases">
        <authorList>
            <person name="Alioto T."/>
            <person name="Alioto T."/>
            <person name="Gomez Garrido J."/>
        </authorList>
    </citation>
    <scope>NUCLEOTIDE SEQUENCE</scope>
    <source>
        <strain evidence="6">A484AB</strain>
    </source>
</reference>
<dbReference type="GO" id="GO:0000981">
    <property type="term" value="F:DNA-binding transcription factor activity, RNA polymerase II-specific"/>
    <property type="evidence" value="ECO:0007669"/>
    <property type="project" value="TreeGrafter"/>
</dbReference>
<evidence type="ECO:0000313" key="6">
    <source>
        <dbReference type="EMBL" id="CAB4007515.1"/>
    </source>
</evidence>
<dbReference type="SMART" id="SM00355">
    <property type="entry name" value="ZnF_C2H2"/>
    <property type="match status" value="2"/>
</dbReference>
<dbReference type="Pfam" id="PF13912">
    <property type="entry name" value="zf-C2H2_6"/>
    <property type="match status" value="1"/>
</dbReference>
<dbReference type="GO" id="GO:0000785">
    <property type="term" value="C:chromatin"/>
    <property type="evidence" value="ECO:0007669"/>
    <property type="project" value="TreeGrafter"/>
</dbReference>
<dbReference type="GO" id="GO:0005667">
    <property type="term" value="C:transcription regulator complex"/>
    <property type="evidence" value="ECO:0007669"/>
    <property type="project" value="TreeGrafter"/>
</dbReference>
<dbReference type="InterPro" id="IPR013087">
    <property type="entry name" value="Znf_C2H2_type"/>
</dbReference>
<proteinExistence type="predicted"/>
<dbReference type="Proteomes" id="UP001152795">
    <property type="component" value="Unassembled WGS sequence"/>
</dbReference>
<gene>
    <name evidence="6" type="ORF">PACLA_8A050870</name>
</gene>
<keyword evidence="4" id="KW-0862">Zinc</keyword>
<dbReference type="PROSITE" id="PS00028">
    <property type="entry name" value="ZINC_FINGER_C2H2_1"/>
    <property type="match status" value="2"/>
</dbReference>
<comment type="caution">
    <text evidence="6">The sequence shown here is derived from an EMBL/GenBank/DDBJ whole genome shotgun (WGS) entry which is preliminary data.</text>
</comment>
<dbReference type="AlphaFoldDB" id="A0A6S7HNE9"/>